<protein>
    <recommendedName>
        <fullName evidence="4">Proteasome subunit alpha type</fullName>
    </recommendedName>
</protein>
<dbReference type="Pfam" id="PF00227">
    <property type="entry name" value="Proteasome"/>
    <property type="match status" value="1"/>
</dbReference>
<dbReference type="AlphaFoldDB" id="A0A0L0DDQ4"/>
<evidence type="ECO:0000256" key="4">
    <source>
        <dbReference type="RuleBase" id="RU000551"/>
    </source>
</evidence>
<dbReference type="InterPro" id="IPR050115">
    <property type="entry name" value="Proteasome_alpha"/>
</dbReference>
<dbReference type="Gene3D" id="3.60.20.10">
    <property type="entry name" value="Glutamine Phosphoribosylpyrophosphate, subunit 1, domain 1"/>
    <property type="match status" value="1"/>
</dbReference>
<dbReference type="PROSITE" id="PS51475">
    <property type="entry name" value="PROTEASOME_ALPHA_2"/>
    <property type="match status" value="1"/>
</dbReference>
<evidence type="ECO:0000313" key="6">
    <source>
        <dbReference type="EMBL" id="KNC50477.1"/>
    </source>
</evidence>
<dbReference type="Proteomes" id="UP000054408">
    <property type="component" value="Unassembled WGS sequence"/>
</dbReference>
<dbReference type="STRING" id="461836.A0A0L0DDQ4"/>
<evidence type="ECO:0000256" key="1">
    <source>
        <dbReference type="ARBA" id="ARBA00022490"/>
    </source>
</evidence>
<evidence type="ECO:0000259" key="5">
    <source>
        <dbReference type="PROSITE" id="PS00388"/>
    </source>
</evidence>
<comment type="subcellular location">
    <subcellularLocation>
        <location evidence="4">Cytoplasm</location>
    </subcellularLocation>
    <subcellularLocation>
        <location evidence="4">Nucleus</location>
    </subcellularLocation>
</comment>
<dbReference type="FunFam" id="3.60.20.10:FF:000004">
    <property type="entry name" value="Proteasome subunit alpha type-4"/>
    <property type="match status" value="1"/>
</dbReference>
<dbReference type="OMA" id="ICMLDHH"/>
<dbReference type="PROSITE" id="PS00388">
    <property type="entry name" value="PROTEASOME_ALPHA_1"/>
    <property type="match status" value="1"/>
</dbReference>
<accession>A0A0L0DDQ4</accession>
<keyword evidence="7" id="KW-1185">Reference proteome</keyword>
<dbReference type="NCBIfam" id="NF003075">
    <property type="entry name" value="PRK03996.1"/>
    <property type="match status" value="1"/>
</dbReference>
<keyword evidence="4" id="KW-0539">Nucleus</keyword>
<keyword evidence="2 3" id="KW-0647">Proteasome</keyword>
<dbReference type="GO" id="GO:0005634">
    <property type="term" value="C:nucleus"/>
    <property type="evidence" value="ECO:0007669"/>
    <property type="project" value="UniProtKB-SubCell"/>
</dbReference>
<gene>
    <name evidence="6" type="ORF">AMSG_00640</name>
</gene>
<dbReference type="RefSeq" id="XP_013762373.1">
    <property type="nucleotide sequence ID" value="XM_013906919.1"/>
</dbReference>
<reference evidence="6 7" key="1">
    <citation type="submission" date="2010-05" db="EMBL/GenBank/DDBJ databases">
        <title>The Genome Sequence of Thecamonas trahens ATCC 50062.</title>
        <authorList>
            <consortium name="The Broad Institute Genome Sequencing Platform"/>
            <person name="Russ C."/>
            <person name="Cuomo C."/>
            <person name="Shea T."/>
            <person name="Young S.K."/>
            <person name="Zeng Q."/>
            <person name="Koehrsen M."/>
            <person name="Haas B."/>
            <person name="Borodovsky M."/>
            <person name="Guigo R."/>
            <person name="Alvarado L."/>
            <person name="Berlin A."/>
            <person name="Bochicchio J."/>
            <person name="Borenstein D."/>
            <person name="Chapman S."/>
            <person name="Chen Z."/>
            <person name="Freedman E."/>
            <person name="Gellesch M."/>
            <person name="Goldberg J."/>
            <person name="Griggs A."/>
            <person name="Gujja S."/>
            <person name="Heilman E."/>
            <person name="Heiman D."/>
            <person name="Hepburn T."/>
            <person name="Howarth C."/>
            <person name="Jen D."/>
            <person name="Larson L."/>
            <person name="Mehta T."/>
            <person name="Park D."/>
            <person name="Pearson M."/>
            <person name="Roberts A."/>
            <person name="Saif S."/>
            <person name="Shenoy N."/>
            <person name="Sisk P."/>
            <person name="Stolte C."/>
            <person name="Sykes S."/>
            <person name="Thomson T."/>
            <person name="Walk T."/>
            <person name="White J."/>
            <person name="Yandava C."/>
            <person name="Burger G."/>
            <person name="Gray M.W."/>
            <person name="Holland P.W.H."/>
            <person name="King N."/>
            <person name="Lang F.B.F."/>
            <person name="Roger A.J."/>
            <person name="Ruiz-Trillo I."/>
            <person name="Lander E."/>
            <person name="Nusbaum C."/>
        </authorList>
    </citation>
    <scope>NUCLEOTIDE SEQUENCE [LARGE SCALE GENOMIC DNA]</scope>
    <source>
        <strain evidence="6 7">ATCC 50062</strain>
    </source>
</reference>
<dbReference type="InterPro" id="IPR023332">
    <property type="entry name" value="Proteasome_alpha-type"/>
</dbReference>
<comment type="similarity">
    <text evidence="3 4">Belongs to the peptidase T1A family.</text>
</comment>
<keyword evidence="1 4" id="KW-0963">Cytoplasm</keyword>
<dbReference type="PANTHER" id="PTHR11599">
    <property type="entry name" value="PROTEASOME SUBUNIT ALPHA/BETA"/>
    <property type="match status" value="1"/>
</dbReference>
<organism evidence="6 7">
    <name type="scientific">Thecamonas trahens ATCC 50062</name>
    <dbReference type="NCBI Taxonomy" id="461836"/>
    <lineage>
        <taxon>Eukaryota</taxon>
        <taxon>Apusozoa</taxon>
        <taxon>Apusomonadida</taxon>
        <taxon>Apusomonadidae</taxon>
        <taxon>Thecamonas</taxon>
    </lineage>
</organism>
<dbReference type="InterPro" id="IPR000426">
    <property type="entry name" value="Proteasome_asu_N"/>
</dbReference>
<dbReference type="EMBL" id="GL349435">
    <property type="protein sequence ID" value="KNC50477.1"/>
    <property type="molecule type" value="Genomic_DNA"/>
</dbReference>
<sequence length="241" mass="26172">MAKYDRALTVFSPDGHLFQVEYAGEAVRQGTAAVGVRGKTAVVLGVEKKASAKLQDMRTVRKIVKLDDHICVAFAGLRADARVLIDKARVECQSYQLNMEVPATVPYIARYVAGVQQRYTQRGGMRPFGISTLIVGFDLVTNEPHLYKTDPSGAFSAWKAAATGRSSKSVREYLEKNYDADAADEDVIKLAVKALLEIVDSGKNIDICVMRPGGAIEFLEADAISALVDVIEAEAEAEAED</sequence>
<evidence type="ECO:0000256" key="2">
    <source>
        <dbReference type="ARBA" id="ARBA00022942"/>
    </source>
</evidence>
<dbReference type="OrthoDB" id="431557at2759"/>
<dbReference type="GO" id="GO:0005737">
    <property type="term" value="C:cytoplasm"/>
    <property type="evidence" value="ECO:0007669"/>
    <property type="project" value="UniProtKB-SubCell"/>
</dbReference>
<dbReference type="GO" id="GO:0006511">
    <property type="term" value="P:ubiquitin-dependent protein catabolic process"/>
    <property type="evidence" value="ECO:0007669"/>
    <property type="project" value="InterPro"/>
</dbReference>
<dbReference type="SUPFAM" id="SSF56235">
    <property type="entry name" value="N-terminal nucleophile aminohydrolases (Ntn hydrolases)"/>
    <property type="match status" value="1"/>
</dbReference>
<dbReference type="Pfam" id="PF10584">
    <property type="entry name" value="Proteasome_A_N"/>
    <property type="match status" value="1"/>
</dbReference>
<dbReference type="GeneID" id="25560435"/>
<dbReference type="CDD" id="cd03755">
    <property type="entry name" value="proteasome_alpha_type_7"/>
    <property type="match status" value="1"/>
</dbReference>
<dbReference type="InterPro" id="IPR029055">
    <property type="entry name" value="Ntn_hydrolases_N"/>
</dbReference>
<dbReference type="SMART" id="SM00948">
    <property type="entry name" value="Proteasome_A_N"/>
    <property type="match status" value="1"/>
</dbReference>
<comment type="subunit">
    <text evidence="4">The 26S proteasome consists of a 20S proteasome core and two 19S regulatory subunits.</text>
</comment>
<evidence type="ECO:0000313" key="7">
    <source>
        <dbReference type="Proteomes" id="UP000054408"/>
    </source>
</evidence>
<dbReference type="eggNOG" id="KOG0183">
    <property type="taxonomic scope" value="Eukaryota"/>
</dbReference>
<dbReference type="InterPro" id="IPR001353">
    <property type="entry name" value="Proteasome_sua/b"/>
</dbReference>
<evidence type="ECO:0000256" key="3">
    <source>
        <dbReference type="PROSITE-ProRule" id="PRU00808"/>
    </source>
</evidence>
<proteinExistence type="inferred from homology"/>
<dbReference type="GO" id="GO:0019773">
    <property type="term" value="C:proteasome core complex, alpha-subunit complex"/>
    <property type="evidence" value="ECO:0007669"/>
    <property type="project" value="UniProtKB-UniRule"/>
</dbReference>
<name>A0A0L0DDQ4_THETB</name>
<feature type="domain" description="Proteasome alpha-type subunits" evidence="5">
    <location>
        <begin position="4"/>
        <end position="26"/>
    </location>
</feature>